<evidence type="ECO:0000256" key="5">
    <source>
        <dbReference type="ARBA" id="ARBA00022490"/>
    </source>
</evidence>
<dbReference type="GeneTree" id="ENSGT00390000007539"/>
<dbReference type="Proteomes" id="UP000805418">
    <property type="component" value="Chromosome X"/>
</dbReference>
<dbReference type="PANTHER" id="PTHR10662">
    <property type="entry name" value="NUCLEAR RNA EXPORT FACTOR"/>
    <property type="match status" value="1"/>
</dbReference>
<dbReference type="PANTHER" id="PTHR10662:SF12">
    <property type="entry name" value="NUCLEAR RNA EXPORT FACTOR 3"/>
    <property type="match status" value="1"/>
</dbReference>
<dbReference type="PROSITE" id="PS50177">
    <property type="entry name" value="NTF2_DOMAIN"/>
    <property type="match status" value="1"/>
</dbReference>
<dbReference type="Pfam" id="PF09162">
    <property type="entry name" value="Tap-RNA_bind"/>
    <property type="match status" value="1"/>
</dbReference>
<proteinExistence type="inferred from homology"/>
<dbReference type="Ensembl" id="ENSCAFT00845040156.1">
    <property type="protein sequence ID" value="ENSCAFP00845031452.1"/>
    <property type="gene ID" value="ENSCAFG00845022664.1"/>
</dbReference>
<evidence type="ECO:0000256" key="2">
    <source>
        <dbReference type="ARBA" id="ARBA00004496"/>
    </source>
</evidence>
<feature type="compositionally biased region" description="Basic and acidic residues" evidence="8">
    <location>
        <begin position="94"/>
        <end position="108"/>
    </location>
</feature>
<evidence type="ECO:0000256" key="3">
    <source>
        <dbReference type="ARBA" id="ARBA00009285"/>
    </source>
</evidence>
<evidence type="ECO:0000313" key="11">
    <source>
        <dbReference type="Proteomes" id="UP000805418"/>
    </source>
</evidence>
<dbReference type="GO" id="GO:0005634">
    <property type="term" value="C:nucleus"/>
    <property type="evidence" value="ECO:0007669"/>
    <property type="project" value="UniProtKB-SubCell"/>
</dbReference>
<evidence type="ECO:0000256" key="7">
    <source>
        <dbReference type="ARBA" id="ARBA00023242"/>
    </source>
</evidence>
<keyword evidence="7" id="KW-0539">Nucleus</keyword>
<feature type="region of interest" description="Disordered" evidence="8">
    <location>
        <begin position="88"/>
        <end position="108"/>
    </location>
</feature>
<dbReference type="Gene3D" id="3.30.70.330">
    <property type="match status" value="1"/>
</dbReference>
<dbReference type="InterPro" id="IPR015245">
    <property type="entry name" value="Tap_RNA-bd"/>
</dbReference>
<dbReference type="Gene3D" id="3.10.450.50">
    <property type="match status" value="1"/>
</dbReference>
<feature type="region of interest" description="Disordered" evidence="8">
    <location>
        <begin position="39"/>
        <end position="61"/>
    </location>
</feature>
<dbReference type="InterPro" id="IPR012677">
    <property type="entry name" value="Nucleotide-bd_a/b_plait_sf"/>
</dbReference>
<sequence length="458" mass="52115">QTLPTSHPPRKGNHSNSLQRRARCWSIYRRRYNNWSEQVSSGICPSPHQQQDGDPATNGTHMSTRVRYTPYAIPPCHWRGNFQKQDQVQANMEGEQKPPERKMKGERQDETSGSWFKIIIPFGIKYEETWLLNLIQGQCSVPFTPVEFHYEKMQAQFFVENASIAFALKSVNGKIWDENNETVSVFVYPSDAPHSVQKELMSEKVEQTKYQLLVYTAHFLFSFSQDSQESPSPTSIGIAAHKKLPTCKGSFFGSDALKSLILQFLLQYYLIYDSGDRQGLLNAYHDETTTSCSLFSPRSSLCEYFKESRNLKKLKDPSLRVQLLKQTKCDIVRSLCVLPKTQHDLSFFVVDMWFQTGVLLCVAEVEGMSQDSVRAFTRTFIATPVSNYSLCIVNDELFVRDASPKETQSTFSIPVPTHSCSSWPTLCQKQQEVVQTFSHSVWDESPVASEVSVGGAWG</sequence>
<reference evidence="10" key="2">
    <citation type="submission" date="2025-08" db="UniProtKB">
        <authorList>
            <consortium name="Ensembl"/>
        </authorList>
    </citation>
    <scope>IDENTIFICATION</scope>
    <source>
        <strain evidence="10">Boxer</strain>
    </source>
</reference>
<dbReference type="InterPro" id="IPR030217">
    <property type="entry name" value="NXF_fam"/>
</dbReference>
<dbReference type="InterPro" id="IPR018222">
    <property type="entry name" value="Nuclear_transport_factor_2_euk"/>
</dbReference>
<dbReference type="InterPro" id="IPR035979">
    <property type="entry name" value="RBD_domain_sf"/>
</dbReference>
<dbReference type="GO" id="GO:0006406">
    <property type="term" value="P:mRNA export from nucleus"/>
    <property type="evidence" value="ECO:0007669"/>
    <property type="project" value="InterPro"/>
</dbReference>
<dbReference type="Pfam" id="PF22602">
    <property type="entry name" value="NXF_NTF2"/>
    <property type="match status" value="1"/>
</dbReference>
<dbReference type="AlphaFoldDB" id="A0A8I3PH19"/>
<dbReference type="GO" id="GO:0005737">
    <property type="term" value="C:cytoplasm"/>
    <property type="evidence" value="ECO:0007669"/>
    <property type="project" value="UniProtKB-SubCell"/>
</dbReference>
<keyword evidence="5" id="KW-0963">Cytoplasm</keyword>
<comment type="similarity">
    <text evidence="3">Belongs to the NXF family.</text>
</comment>
<dbReference type="GO" id="GO:0003723">
    <property type="term" value="F:RNA binding"/>
    <property type="evidence" value="ECO:0007669"/>
    <property type="project" value="InterPro"/>
</dbReference>
<comment type="subcellular location">
    <subcellularLocation>
        <location evidence="2">Cytoplasm</location>
    </subcellularLocation>
    <subcellularLocation>
        <location evidence="1">Nucleus</location>
    </subcellularLocation>
</comment>
<dbReference type="FunFam" id="3.10.450.50:FF:000004">
    <property type="entry name" value="Nuclear RNA export factor 1"/>
    <property type="match status" value="1"/>
</dbReference>
<evidence type="ECO:0000259" key="9">
    <source>
        <dbReference type="PROSITE" id="PS50177"/>
    </source>
</evidence>
<dbReference type="SUPFAM" id="SSF54427">
    <property type="entry name" value="NTF2-like"/>
    <property type="match status" value="1"/>
</dbReference>
<dbReference type="SUPFAM" id="SSF54928">
    <property type="entry name" value="RNA-binding domain, RBD"/>
    <property type="match status" value="1"/>
</dbReference>
<organism evidence="10 11">
    <name type="scientific">Canis lupus familiaris</name>
    <name type="common">Dog</name>
    <name type="synonym">Canis familiaris</name>
    <dbReference type="NCBI Taxonomy" id="9615"/>
    <lineage>
        <taxon>Eukaryota</taxon>
        <taxon>Metazoa</taxon>
        <taxon>Chordata</taxon>
        <taxon>Craniata</taxon>
        <taxon>Vertebrata</taxon>
        <taxon>Euteleostomi</taxon>
        <taxon>Mammalia</taxon>
        <taxon>Eutheria</taxon>
        <taxon>Laurasiatheria</taxon>
        <taxon>Carnivora</taxon>
        <taxon>Caniformia</taxon>
        <taxon>Canidae</taxon>
        <taxon>Canis</taxon>
    </lineage>
</organism>
<evidence type="ECO:0000256" key="1">
    <source>
        <dbReference type="ARBA" id="ARBA00004123"/>
    </source>
</evidence>
<keyword evidence="6" id="KW-0509">mRNA transport</keyword>
<evidence type="ECO:0000256" key="6">
    <source>
        <dbReference type="ARBA" id="ARBA00022816"/>
    </source>
</evidence>
<reference evidence="10" key="3">
    <citation type="submission" date="2025-09" db="UniProtKB">
        <authorList>
            <consortium name="Ensembl"/>
        </authorList>
    </citation>
    <scope>IDENTIFICATION</scope>
    <source>
        <strain evidence="10">Boxer</strain>
    </source>
</reference>
<accession>A0A8I3PH19</accession>
<dbReference type="InterPro" id="IPR032710">
    <property type="entry name" value="NTF2-like_dom_sf"/>
</dbReference>
<dbReference type="FunFam" id="3.30.70.330:FF:000165">
    <property type="entry name" value="nuclear RNA export factor 1"/>
    <property type="match status" value="1"/>
</dbReference>
<evidence type="ECO:0000256" key="4">
    <source>
        <dbReference type="ARBA" id="ARBA00022448"/>
    </source>
</evidence>
<name>A0A8I3PH19_CANLF</name>
<feature type="region of interest" description="Disordered" evidence="8">
    <location>
        <begin position="1"/>
        <end position="20"/>
    </location>
</feature>
<evidence type="ECO:0000313" key="10">
    <source>
        <dbReference type="Ensembl" id="ENSCAFP00845031452.1"/>
    </source>
</evidence>
<feature type="domain" description="NTF2" evidence="9">
    <location>
        <begin position="260"/>
        <end position="399"/>
    </location>
</feature>
<keyword evidence="4" id="KW-0813">Transport</keyword>
<reference evidence="10" key="1">
    <citation type="submission" date="2020-03" db="EMBL/GenBank/DDBJ databases">
        <title>Long-read based genome assembly of a Labrador retriever dog.</title>
        <authorList>
            <person name="Eory L."/>
            <person name="Zhang W."/>
            <person name="Schoenebeck J."/>
        </authorList>
    </citation>
    <scope>NUCLEOTIDE SEQUENCE [LARGE SCALE GENOMIC DNA]</scope>
    <source>
        <strain evidence="10">Labrador retriever</strain>
    </source>
</reference>
<protein>
    <recommendedName>
        <fullName evidence="9">NTF2 domain-containing protein</fullName>
    </recommendedName>
</protein>
<dbReference type="InterPro" id="IPR002075">
    <property type="entry name" value="NTF2_dom"/>
</dbReference>
<evidence type="ECO:0000256" key="8">
    <source>
        <dbReference type="SAM" id="MobiDB-lite"/>
    </source>
</evidence>
<keyword evidence="11" id="KW-1185">Reference proteome</keyword>